<comment type="caution">
    <text evidence="2">The sequence shown here is derived from an EMBL/GenBank/DDBJ whole genome shotgun (WGS) entry which is preliminary data.</text>
</comment>
<name>A0AAE1B6A9_9GAST</name>
<sequence length="199" mass="22089">MEVRPEDVTFGHTRADVNPGAFADDYIPLDVYTPPEATGGYADTSFIEPPEDVLEAQNEKPSWAASSVPSGVSQEDLADAQHTKALVDRWQRERGEVQQNLEFASSKKGDLWLRWGNKWLLLTSKIKPGEFLAPSTIKRYRVDVAKALGVYKSNNLSSQDNAVLKKTDQQMDETASKIPTAPIEDLEETIIKNGPAFPQ</sequence>
<feature type="region of interest" description="Disordered" evidence="1">
    <location>
        <begin position="57"/>
        <end position="77"/>
    </location>
</feature>
<dbReference type="Proteomes" id="UP001283361">
    <property type="component" value="Unassembled WGS sequence"/>
</dbReference>
<dbReference type="AlphaFoldDB" id="A0AAE1B6A9"/>
<gene>
    <name evidence="2" type="ORF">RRG08_052747</name>
</gene>
<reference evidence="2" key="1">
    <citation type="journal article" date="2023" name="G3 (Bethesda)">
        <title>A reference genome for the long-term kleptoplast-retaining sea slug Elysia crispata morphotype clarki.</title>
        <authorList>
            <person name="Eastman K.E."/>
            <person name="Pendleton A.L."/>
            <person name="Shaikh M.A."/>
            <person name="Suttiyut T."/>
            <person name="Ogas R."/>
            <person name="Tomko P."/>
            <person name="Gavelis G."/>
            <person name="Widhalm J.R."/>
            <person name="Wisecaver J.H."/>
        </authorList>
    </citation>
    <scope>NUCLEOTIDE SEQUENCE</scope>
    <source>
        <strain evidence="2">ECLA1</strain>
    </source>
</reference>
<evidence type="ECO:0000256" key="1">
    <source>
        <dbReference type="SAM" id="MobiDB-lite"/>
    </source>
</evidence>
<evidence type="ECO:0000313" key="2">
    <source>
        <dbReference type="EMBL" id="KAK3800362.1"/>
    </source>
</evidence>
<protein>
    <submittedName>
        <fullName evidence="2">Uncharacterized protein</fullName>
    </submittedName>
</protein>
<evidence type="ECO:0000313" key="3">
    <source>
        <dbReference type="Proteomes" id="UP001283361"/>
    </source>
</evidence>
<proteinExistence type="predicted"/>
<dbReference type="EMBL" id="JAWDGP010000459">
    <property type="protein sequence ID" value="KAK3800362.1"/>
    <property type="molecule type" value="Genomic_DNA"/>
</dbReference>
<accession>A0AAE1B6A9</accession>
<organism evidence="2 3">
    <name type="scientific">Elysia crispata</name>
    <name type="common">lettuce slug</name>
    <dbReference type="NCBI Taxonomy" id="231223"/>
    <lineage>
        <taxon>Eukaryota</taxon>
        <taxon>Metazoa</taxon>
        <taxon>Spiralia</taxon>
        <taxon>Lophotrochozoa</taxon>
        <taxon>Mollusca</taxon>
        <taxon>Gastropoda</taxon>
        <taxon>Heterobranchia</taxon>
        <taxon>Euthyneura</taxon>
        <taxon>Panpulmonata</taxon>
        <taxon>Sacoglossa</taxon>
        <taxon>Placobranchoidea</taxon>
        <taxon>Plakobranchidae</taxon>
        <taxon>Elysia</taxon>
    </lineage>
</organism>
<keyword evidence="3" id="KW-1185">Reference proteome</keyword>
<feature type="compositionally biased region" description="Polar residues" evidence="1">
    <location>
        <begin position="64"/>
        <end position="73"/>
    </location>
</feature>